<gene>
    <name evidence="3" type="ORF">PSON_ATCC_30995.1.T0780014</name>
</gene>
<sequence length="177" mass="19616">MNKIIAILFVLSIANARSYTLYKQCDSAWANDQLGTSADTICKAGCLVSSIAMMLHTYGVVTDGTTTPKTMNTWLKKHGGYVSGDLFVWASIEPLGFIFQGWCTTTQATYKFDAGYHVILNVNNGHHYVLMTSYSGSTFNVNDPGYSKTSYSASEVKEAAFYLRNKAIYFKNHVLNI</sequence>
<feature type="signal peptide" evidence="1">
    <location>
        <begin position="1"/>
        <end position="18"/>
    </location>
</feature>
<keyword evidence="1" id="KW-0732">Signal</keyword>
<dbReference type="AlphaFoldDB" id="A0A8S1PI04"/>
<evidence type="ECO:0000313" key="3">
    <source>
        <dbReference type="EMBL" id="CAD8102431.1"/>
    </source>
</evidence>
<feature type="domain" description="Peptidase C39-like" evidence="2">
    <location>
        <begin position="19"/>
        <end position="144"/>
    </location>
</feature>
<comment type="caution">
    <text evidence="3">The sequence shown here is derived from an EMBL/GenBank/DDBJ whole genome shotgun (WGS) entry which is preliminary data.</text>
</comment>
<dbReference type="Pfam" id="PF13529">
    <property type="entry name" value="Peptidase_C39_2"/>
    <property type="match status" value="1"/>
</dbReference>
<evidence type="ECO:0000256" key="1">
    <source>
        <dbReference type="SAM" id="SignalP"/>
    </source>
</evidence>
<dbReference type="OrthoDB" id="293230at2759"/>
<dbReference type="EMBL" id="CAJJDN010000078">
    <property type="protein sequence ID" value="CAD8102431.1"/>
    <property type="molecule type" value="Genomic_DNA"/>
</dbReference>
<keyword evidence="4" id="KW-1185">Reference proteome</keyword>
<dbReference type="PANTHER" id="PTHR40524:SF1">
    <property type="entry name" value="PEPTIDASE C39-LIKE DOMAIN-CONTAINING PROTEIN"/>
    <property type="match status" value="1"/>
</dbReference>
<proteinExistence type="predicted"/>
<reference evidence="3" key="1">
    <citation type="submission" date="2021-01" db="EMBL/GenBank/DDBJ databases">
        <authorList>
            <consortium name="Genoscope - CEA"/>
            <person name="William W."/>
        </authorList>
    </citation>
    <scope>NUCLEOTIDE SEQUENCE</scope>
</reference>
<feature type="chain" id="PRO_5035910178" description="Peptidase C39-like domain-containing protein" evidence="1">
    <location>
        <begin position="19"/>
        <end position="177"/>
    </location>
</feature>
<dbReference type="InterPro" id="IPR039564">
    <property type="entry name" value="Peptidase_C39-like"/>
</dbReference>
<evidence type="ECO:0000259" key="2">
    <source>
        <dbReference type="Pfam" id="PF13529"/>
    </source>
</evidence>
<organism evidence="3 4">
    <name type="scientific">Paramecium sonneborni</name>
    <dbReference type="NCBI Taxonomy" id="65129"/>
    <lineage>
        <taxon>Eukaryota</taxon>
        <taxon>Sar</taxon>
        <taxon>Alveolata</taxon>
        <taxon>Ciliophora</taxon>
        <taxon>Intramacronucleata</taxon>
        <taxon>Oligohymenophorea</taxon>
        <taxon>Peniculida</taxon>
        <taxon>Parameciidae</taxon>
        <taxon>Paramecium</taxon>
    </lineage>
</organism>
<evidence type="ECO:0000313" key="4">
    <source>
        <dbReference type="Proteomes" id="UP000692954"/>
    </source>
</evidence>
<accession>A0A8S1PI04</accession>
<name>A0A8S1PI04_9CILI</name>
<protein>
    <recommendedName>
        <fullName evidence="2">Peptidase C39-like domain-containing protein</fullName>
    </recommendedName>
</protein>
<dbReference type="Proteomes" id="UP000692954">
    <property type="component" value="Unassembled WGS sequence"/>
</dbReference>
<dbReference type="PANTHER" id="PTHR40524">
    <property type="entry name" value="PEPTIDASE_C39_2 DOMAIN-CONTAINING PROTEIN"/>
    <property type="match status" value="1"/>
</dbReference>